<dbReference type="EC" id="1.-.-.-" evidence="5"/>
<dbReference type="OrthoDB" id="9776544at2"/>
<keyword evidence="1 5" id="KW-0560">Oxidoreductase</keyword>
<dbReference type="SUPFAM" id="SSF55347">
    <property type="entry name" value="Glyceraldehyde-3-phosphate dehydrogenase-like, C-terminal domain"/>
    <property type="match status" value="1"/>
</dbReference>
<reference evidence="5 6" key="1">
    <citation type="submission" date="2019-02" db="EMBL/GenBank/DDBJ databases">
        <title>Deep-cultivation of Planctomycetes and their phenomic and genomic characterization uncovers novel biology.</title>
        <authorList>
            <person name="Wiegand S."/>
            <person name="Jogler M."/>
            <person name="Boedeker C."/>
            <person name="Pinto D."/>
            <person name="Vollmers J."/>
            <person name="Rivas-Marin E."/>
            <person name="Kohn T."/>
            <person name="Peeters S.H."/>
            <person name="Heuer A."/>
            <person name="Rast P."/>
            <person name="Oberbeckmann S."/>
            <person name="Bunk B."/>
            <person name="Jeske O."/>
            <person name="Meyerdierks A."/>
            <person name="Storesund J.E."/>
            <person name="Kallscheuer N."/>
            <person name="Luecker S."/>
            <person name="Lage O.M."/>
            <person name="Pohl T."/>
            <person name="Merkel B.J."/>
            <person name="Hornburger P."/>
            <person name="Mueller R.-W."/>
            <person name="Bruemmer F."/>
            <person name="Labrenz M."/>
            <person name="Spormann A.M."/>
            <person name="Op Den Camp H."/>
            <person name="Overmann J."/>
            <person name="Amann R."/>
            <person name="Jetten M.S.M."/>
            <person name="Mascher T."/>
            <person name="Medema M.H."/>
            <person name="Devos D.P."/>
            <person name="Kaster A.-K."/>
            <person name="Ovreas L."/>
            <person name="Rohde M."/>
            <person name="Galperin M.Y."/>
            <person name="Jogler C."/>
        </authorList>
    </citation>
    <scope>NUCLEOTIDE SEQUENCE [LARGE SCALE GENOMIC DNA]</scope>
    <source>
        <strain evidence="5 6">Pla52n</strain>
    </source>
</reference>
<dbReference type="Gene3D" id="3.30.360.10">
    <property type="entry name" value="Dihydrodipicolinate Reductase, domain 2"/>
    <property type="match status" value="1"/>
</dbReference>
<comment type="caution">
    <text evidence="5">The sequence shown here is derived from an EMBL/GenBank/DDBJ whole genome shotgun (WGS) entry which is preliminary data.</text>
</comment>
<dbReference type="EMBL" id="SJPN01000007">
    <property type="protein sequence ID" value="TWT94421.1"/>
    <property type="molecule type" value="Genomic_DNA"/>
</dbReference>
<dbReference type="PANTHER" id="PTHR43818">
    <property type="entry name" value="BCDNA.GH03377"/>
    <property type="match status" value="1"/>
</dbReference>
<accession>A0A5C6A5T3</accession>
<dbReference type="SUPFAM" id="SSF51735">
    <property type="entry name" value="NAD(P)-binding Rossmann-fold domains"/>
    <property type="match status" value="1"/>
</dbReference>
<dbReference type="InterPro" id="IPR004104">
    <property type="entry name" value="Gfo/Idh/MocA-like_OxRdtase_C"/>
</dbReference>
<dbReference type="GO" id="GO:0000166">
    <property type="term" value="F:nucleotide binding"/>
    <property type="evidence" value="ECO:0007669"/>
    <property type="project" value="InterPro"/>
</dbReference>
<dbReference type="Gene3D" id="3.40.50.720">
    <property type="entry name" value="NAD(P)-binding Rossmann-like Domain"/>
    <property type="match status" value="1"/>
</dbReference>
<dbReference type="Pfam" id="PF01408">
    <property type="entry name" value="GFO_IDH_MocA"/>
    <property type="match status" value="1"/>
</dbReference>
<sequence length="404" mass="43979" precursor="true">MKRRSFLAVSTTVMATSVFANPAAQRMRVAIIGDTGRGNYGHGLDSMWLKVPEAEIVAVADPNASGLKKELQKLNVSNGFDDYRQMLQEVRPDVVAVCPRHADQHHDMTLAAIKAGARGIYTEKPFCRTPAEADSILAACRRHNVKLAVAHRNRYHPTLQTIDRLIADGRIGRLLEIRGRGKGDHRGGVEDFWVLGSHVLNLIHYFGGEPRSCSAVLRHNGRPVVKSDVREGGEGLGPMAGDELHVRYEMSSGVIAYFDSIANDGTQGEGFGLQLIGSQGIIAIHCDREPLAHLCLGNPFQTNDQPRQWVAISTAGPGVPEPRKDLNEMIAHHGLPGRDLIESIREDRKPICDAFQGAATVEMICAAFESHRRQGVAVELPCTERGNALNHSAASHAIPSNSAD</sequence>
<feature type="domain" description="Gfo/Idh/MocA-like oxidoreductase C-terminal" evidence="4">
    <location>
        <begin position="180"/>
        <end position="375"/>
    </location>
</feature>
<name>A0A5C6A5T3_9BACT</name>
<proteinExistence type="predicted"/>
<dbReference type="InterPro" id="IPR050463">
    <property type="entry name" value="Gfo/Idh/MocA_oxidrdct_glycsds"/>
</dbReference>
<dbReference type="Pfam" id="PF02894">
    <property type="entry name" value="GFO_IDH_MocA_C"/>
    <property type="match status" value="1"/>
</dbReference>
<gene>
    <name evidence="5" type="primary">ycjS_4</name>
    <name evidence="5" type="ORF">Pla52n_52420</name>
</gene>
<feature type="chain" id="PRO_5022751108" evidence="2">
    <location>
        <begin position="21"/>
        <end position="404"/>
    </location>
</feature>
<dbReference type="GO" id="GO:0016491">
    <property type="term" value="F:oxidoreductase activity"/>
    <property type="evidence" value="ECO:0007669"/>
    <property type="project" value="UniProtKB-KW"/>
</dbReference>
<dbReference type="RefSeq" id="WP_146522294.1">
    <property type="nucleotide sequence ID" value="NZ_CP151726.1"/>
</dbReference>
<protein>
    <submittedName>
        <fullName evidence="5">Putative oxidoreductase YcjS</fullName>
        <ecNumber evidence="5">1.-.-.-</ecNumber>
    </submittedName>
</protein>
<evidence type="ECO:0000259" key="3">
    <source>
        <dbReference type="Pfam" id="PF01408"/>
    </source>
</evidence>
<dbReference type="InterPro" id="IPR036291">
    <property type="entry name" value="NAD(P)-bd_dom_sf"/>
</dbReference>
<organism evidence="5 6">
    <name type="scientific">Stieleria varia</name>
    <dbReference type="NCBI Taxonomy" id="2528005"/>
    <lineage>
        <taxon>Bacteria</taxon>
        <taxon>Pseudomonadati</taxon>
        <taxon>Planctomycetota</taxon>
        <taxon>Planctomycetia</taxon>
        <taxon>Pirellulales</taxon>
        <taxon>Pirellulaceae</taxon>
        <taxon>Stieleria</taxon>
    </lineage>
</organism>
<evidence type="ECO:0000259" key="4">
    <source>
        <dbReference type="Pfam" id="PF02894"/>
    </source>
</evidence>
<evidence type="ECO:0000313" key="6">
    <source>
        <dbReference type="Proteomes" id="UP000320176"/>
    </source>
</evidence>
<evidence type="ECO:0000313" key="5">
    <source>
        <dbReference type="EMBL" id="TWT94421.1"/>
    </source>
</evidence>
<evidence type="ECO:0000256" key="2">
    <source>
        <dbReference type="SAM" id="SignalP"/>
    </source>
</evidence>
<dbReference type="PANTHER" id="PTHR43818:SF11">
    <property type="entry name" value="BCDNA.GH03377"/>
    <property type="match status" value="1"/>
</dbReference>
<feature type="domain" description="Gfo/Idh/MocA-like oxidoreductase N-terminal" evidence="3">
    <location>
        <begin position="27"/>
        <end position="151"/>
    </location>
</feature>
<keyword evidence="2" id="KW-0732">Signal</keyword>
<keyword evidence="6" id="KW-1185">Reference proteome</keyword>
<dbReference type="AlphaFoldDB" id="A0A5C6A5T3"/>
<dbReference type="InterPro" id="IPR000683">
    <property type="entry name" value="Gfo/Idh/MocA-like_OxRdtase_N"/>
</dbReference>
<feature type="signal peptide" evidence="2">
    <location>
        <begin position="1"/>
        <end position="20"/>
    </location>
</feature>
<dbReference type="Proteomes" id="UP000320176">
    <property type="component" value="Unassembled WGS sequence"/>
</dbReference>
<evidence type="ECO:0000256" key="1">
    <source>
        <dbReference type="ARBA" id="ARBA00023002"/>
    </source>
</evidence>